<accession>A0A5J4T6Z6</accession>
<name>A0A5J4T6Z6_9EUKA</name>
<evidence type="ECO:0000313" key="1">
    <source>
        <dbReference type="EMBL" id="KAA6353553.1"/>
    </source>
</evidence>
<proteinExistence type="predicted"/>
<sequence length="105" mass="12283">MGDSNYNRLLRNKEKCKTPKTLFNKKRRFIRKLRRKGTIMRMLNANATLSNFIESSGHIQSGTRVGKGALITPIQKGQIWWQSLMRITICWKELRDNQNVFNEGT</sequence>
<dbReference type="Proteomes" id="UP000324800">
    <property type="component" value="Unassembled WGS sequence"/>
</dbReference>
<dbReference type="EMBL" id="SNRW01037895">
    <property type="protein sequence ID" value="KAA6353553.1"/>
    <property type="molecule type" value="Genomic_DNA"/>
</dbReference>
<reference evidence="1 2" key="1">
    <citation type="submission" date="2019-03" db="EMBL/GenBank/DDBJ databases">
        <title>Single cell metagenomics reveals metabolic interactions within the superorganism composed of flagellate Streblomastix strix and complex community of Bacteroidetes bacteria on its surface.</title>
        <authorList>
            <person name="Treitli S.C."/>
            <person name="Kolisko M."/>
            <person name="Husnik F."/>
            <person name="Keeling P."/>
            <person name="Hampl V."/>
        </authorList>
    </citation>
    <scope>NUCLEOTIDE SEQUENCE [LARGE SCALE GENOMIC DNA]</scope>
    <source>
        <strain evidence="1">ST1C</strain>
    </source>
</reference>
<comment type="caution">
    <text evidence="1">The sequence shown here is derived from an EMBL/GenBank/DDBJ whole genome shotgun (WGS) entry which is preliminary data.</text>
</comment>
<gene>
    <name evidence="1" type="ORF">EZS28_050920</name>
</gene>
<organism evidence="1 2">
    <name type="scientific">Streblomastix strix</name>
    <dbReference type="NCBI Taxonomy" id="222440"/>
    <lineage>
        <taxon>Eukaryota</taxon>
        <taxon>Metamonada</taxon>
        <taxon>Preaxostyla</taxon>
        <taxon>Oxymonadida</taxon>
        <taxon>Streblomastigidae</taxon>
        <taxon>Streblomastix</taxon>
    </lineage>
</organism>
<dbReference type="AlphaFoldDB" id="A0A5J4T6Z6"/>
<protein>
    <submittedName>
        <fullName evidence="1">Uncharacterized protein</fullName>
    </submittedName>
</protein>
<evidence type="ECO:0000313" key="2">
    <source>
        <dbReference type="Proteomes" id="UP000324800"/>
    </source>
</evidence>